<dbReference type="Proteomes" id="UP001161276">
    <property type="component" value="Unassembled WGS sequence"/>
</dbReference>
<protein>
    <recommendedName>
        <fullName evidence="3">DUF1963 domain-containing protein</fullName>
    </recommendedName>
</protein>
<evidence type="ECO:0000313" key="2">
    <source>
        <dbReference type="Proteomes" id="UP001161276"/>
    </source>
</evidence>
<evidence type="ECO:0008006" key="3">
    <source>
        <dbReference type="Google" id="ProtNLM"/>
    </source>
</evidence>
<comment type="caution">
    <text evidence="1">The sequence shown here is derived from an EMBL/GenBank/DDBJ whole genome shotgun (WGS) entry which is preliminary data.</text>
</comment>
<dbReference type="RefSeq" id="WP_280025728.1">
    <property type="nucleotide sequence ID" value="NZ_JAOCKG010000001.1"/>
</dbReference>
<sequence length="431" mass="47033">MQDPTAILDAFERLVWKNNDPMAQTLQLQREDPKALGDLVALALDRSLDNATFIDAALDLMDDDTYVATVSLAWQRAMQGDRSDLLSAVLDSAALQYPHVFAGNWEPLLAAAHAGEGGPEYLDGQAWRALDAATLEAWSTALEHDTTEGTLGRARAIALLRSRRPDAVLHALARLFPDASDPAAASWLMLAGYTRHADGLRSLHTERPLHIGFNATQRKRMLAEQPAWRRDIHRVHPTWNAGTPPVTHARMGGELASTCGLCHAPLHRLLSLPEPARAGIDSDNPIEFATCLSCQGWESDGPLFYRHDADGIASAHPVQRRDAPSTPDFVAGALLDAEVQLFTAPARWTCQDWGESNGRQNLSRVGGAPSWVQSADYPACPDCQQDMAAVMQLDSGLPQADGGEWLWGSGGCNYTFWCPDCRVSGQLWQCT</sequence>
<accession>A0AA43AZZ2</accession>
<dbReference type="EMBL" id="JAOCKG010000001">
    <property type="protein sequence ID" value="MDH2049234.1"/>
    <property type="molecule type" value="Genomic_DNA"/>
</dbReference>
<organism evidence="1 2">
    <name type="scientific">Achromobacter marplatensis</name>
    <dbReference type="NCBI Taxonomy" id="470868"/>
    <lineage>
        <taxon>Bacteria</taxon>
        <taxon>Pseudomonadati</taxon>
        <taxon>Pseudomonadota</taxon>
        <taxon>Betaproteobacteria</taxon>
        <taxon>Burkholderiales</taxon>
        <taxon>Alcaligenaceae</taxon>
        <taxon>Achromobacter</taxon>
    </lineage>
</organism>
<dbReference type="AlphaFoldDB" id="A0AA43AZZ2"/>
<proteinExistence type="predicted"/>
<name>A0AA43AZZ2_9BURK</name>
<reference evidence="1" key="1">
    <citation type="submission" date="2022-09" db="EMBL/GenBank/DDBJ databases">
        <title>Intensive care unit water sources are persistently colonized with multi-drug resistant bacteria and are the site of extensive horizontal gene transfer of antibiotic resistance genes.</title>
        <authorList>
            <person name="Diorio-Toth L."/>
        </authorList>
    </citation>
    <scope>NUCLEOTIDE SEQUENCE</scope>
    <source>
        <strain evidence="1">GD03676</strain>
    </source>
</reference>
<evidence type="ECO:0000313" key="1">
    <source>
        <dbReference type="EMBL" id="MDH2049234.1"/>
    </source>
</evidence>
<gene>
    <name evidence="1" type="ORF">N5K24_02395</name>
</gene>